<dbReference type="InterPro" id="IPR001699">
    <property type="entry name" value="TF_T-box"/>
</dbReference>
<keyword evidence="2 5" id="KW-0238">DNA-binding</keyword>
<dbReference type="InterPro" id="IPR036960">
    <property type="entry name" value="T-box_sf"/>
</dbReference>
<keyword evidence="4 5" id="KW-0539">Nucleus</keyword>
<dbReference type="PROSITE" id="PS50252">
    <property type="entry name" value="TBOX_3"/>
    <property type="match status" value="1"/>
</dbReference>
<reference evidence="7 8" key="1">
    <citation type="journal article" date="2013" name="Genome Biol.">
        <title>Draft genome of the mountain pine beetle, Dendroctonus ponderosae Hopkins, a major forest pest.</title>
        <authorList>
            <person name="Keeling C.I."/>
            <person name="Yuen M.M."/>
            <person name="Liao N.Y."/>
            <person name="Docking T.R."/>
            <person name="Chan S.K."/>
            <person name="Taylor G.A."/>
            <person name="Palmquist D.L."/>
            <person name="Jackman S.D."/>
            <person name="Nguyen A."/>
            <person name="Li M."/>
            <person name="Henderson H."/>
            <person name="Janes J.K."/>
            <person name="Zhao Y."/>
            <person name="Pandoh P."/>
            <person name="Moore R."/>
            <person name="Sperling F.A."/>
            <person name="Huber D.P."/>
            <person name="Birol I."/>
            <person name="Jones S.J."/>
            <person name="Bohlmann J."/>
        </authorList>
    </citation>
    <scope>NUCLEOTIDE SEQUENCE</scope>
</reference>
<evidence type="ECO:0000256" key="3">
    <source>
        <dbReference type="ARBA" id="ARBA00023163"/>
    </source>
</evidence>
<dbReference type="PANTHER" id="PTHR11267">
    <property type="entry name" value="T-BOX PROTEIN-RELATED"/>
    <property type="match status" value="1"/>
</dbReference>
<feature type="domain" description="T-box" evidence="6">
    <location>
        <begin position="167"/>
        <end position="190"/>
    </location>
</feature>
<evidence type="ECO:0000259" key="6">
    <source>
        <dbReference type="PROSITE" id="PS50252"/>
    </source>
</evidence>
<comment type="subcellular location">
    <subcellularLocation>
        <location evidence="5">Nucleus</location>
    </subcellularLocation>
</comment>
<comment type="caution">
    <text evidence="5">Lacks conserved residue(s) required for the propagation of feature annotation.</text>
</comment>
<dbReference type="SUPFAM" id="SSF49417">
    <property type="entry name" value="p53-like transcription factors"/>
    <property type="match status" value="1"/>
</dbReference>
<dbReference type="Gene3D" id="2.60.40.820">
    <property type="entry name" value="Transcription factor, T-box"/>
    <property type="match status" value="1"/>
</dbReference>
<dbReference type="GO" id="GO:0001708">
    <property type="term" value="P:cell fate specification"/>
    <property type="evidence" value="ECO:0007669"/>
    <property type="project" value="TreeGrafter"/>
</dbReference>
<dbReference type="GO" id="GO:0000785">
    <property type="term" value="C:chromatin"/>
    <property type="evidence" value="ECO:0007669"/>
    <property type="project" value="TreeGrafter"/>
</dbReference>
<dbReference type="InterPro" id="IPR008967">
    <property type="entry name" value="p53-like_TF_DNA-bd_sf"/>
</dbReference>
<dbReference type="Pfam" id="PF11078">
    <property type="entry name" value="Optomotor-blind"/>
    <property type="match status" value="1"/>
</dbReference>
<evidence type="ECO:0000256" key="2">
    <source>
        <dbReference type="ARBA" id="ARBA00023125"/>
    </source>
</evidence>
<organism evidence="7 8">
    <name type="scientific">Dendroctonus ponderosae</name>
    <name type="common">Mountain pine beetle</name>
    <dbReference type="NCBI Taxonomy" id="77166"/>
    <lineage>
        <taxon>Eukaryota</taxon>
        <taxon>Metazoa</taxon>
        <taxon>Ecdysozoa</taxon>
        <taxon>Arthropoda</taxon>
        <taxon>Hexapoda</taxon>
        <taxon>Insecta</taxon>
        <taxon>Pterygota</taxon>
        <taxon>Neoptera</taxon>
        <taxon>Endopterygota</taxon>
        <taxon>Coleoptera</taxon>
        <taxon>Polyphaga</taxon>
        <taxon>Cucujiformia</taxon>
        <taxon>Curculionidae</taxon>
        <taxon>Scolytinae</taxon>
        <taxon>Dendroctonus</taxon>
    </lineage>
</organism>
<keyword evidence="1" id="KW-0805">Transcription regulation</keyword>
<evidence type="ECO:0000256" key="4">
    <source>
        <dbReference type="ARBA" id="ARBA00023242"/>
    </source>
</evidence>
<sequence>MRFESTLDAPEAVKKMAYHPFLQLPRQTDFSVSSLLTAANNSSPSNTSPTGPGAGGFFPSLLAQQAAAGPHGLYPGTLIPKIPHPHHALPGHPYTTAEDVLLQVSRWSHQFLCTINFQLQFSNWIDSSAHSRCRFQAVHNHHSAMVRPLRAIQPEDDGVVDDPKVTLEGKDLWEKFHKLGTEMVITKSGR</sequence>
<dbReference type="EMBL" id="KB632003">
    <property type="protein sequence ID" value="ERL87896.1"/>
    <property type="molecule type" value="Genomic_DNA"/>
</dbReference>
<proteinExistence type="predicted"/>
<evidence type="ECO:0000256" key="5">
    <source>
        <dbReference type="PROSITE-ProRule" id="PRU00201"/>
    </source>
</evidence>
<evidence type="ECO:0000256" key="1">
    <source>
        <dbReference type="ARBA" id="ARBA00023015"/>
    </source>
</evidence>
<evidence type="ECO:0000313" key="7">
    <source>
        <dbReference type="EMBL" id="ERL87896.1"/>
    </source>
</evidence>
<dbReference type="InterPro" id="IPR046360">
    <property type="entry name" value="T-box_DNA-bd"/>
</dbReference>
<evidence type="ECO:0000313" key="8">
    <source>
        <dbReference type="Proteomes" id="UP000030742"/>
    </source>
</evidence>
<protein>
    <recommendedName>
        <fullName evidence="6">T-box domain-containing protein</fullName>
    </recommendedName>
</protein>
<dbReference type="AlphaFoldDB" id="U4UBD6"/>
<gene>
    <name evidence="7" type="ORF">D910_05284</name>
</gene>
<dbReference type="Pfam" id="PF00907">
    <property type="entry name" value="T-box"/>
    <property type="match status" value="1"/>
</dbReference>
<name>U4UBD6_DENPD</name>
<dbReference type="GO" id="GO:0000981">
    <property type="term" value="F:DNA-binding transcription factor activity, RNA polymerase II-specific"/>
    <property type="evidence" value="ECO:0007669"/>
    <property type="project" value="TreeGrafter"/>
</dbReference>
<dbReference type="Proteomes" id="UP000030742">
    <property type="component" value="Unassembled WGS sequence"/>
</dbReference>
<dbReference type="PANTHER" id="PTHR11267:SF181">
    <property type="entry name" value="OPTOMOTOR-BLIND PROTEIN"/>
    <property type="match status" value="1"/>
</dbReference>
<dbReference type="GO" id="GO:0045893">
    <property type="term" value="P:positive regulation of DNA-templated transcription"/>
    <property type="evidence" value="ECO:0007669"/>
    <property type="project" value="InterPro"/>
</dbReference>
<dbReference type="GO" id="GO:0005634">
    <property type="term" value="C:nucleus"/>
    <property type="evidence" value="ECO:0007669"/>
    <property type="project" value="UniProtKB-SubCell"/>
</dbReference>
<accession>U4UBD6</accession>
<keyword evidence="3" id="KW-0804">Transcription</keyword>
<dbReference type="GO" id="GO:0000978">
    <property type="term" value="F:RNA polymerase II cis-regulatory region sequence-specific DNA binding"/>
    <property type="evidence" value="ECO:0007669"/>
    <property type="project" value="InterPro"/>
</dbReference>
<dbReference type="InterPro" id="IPR021101">
    <property type="entry name" value="Optomoror-blind_N"/>
</dbReference>